<accession>A0ABU7LTG8</accession>
<dbReference type="Proteomes" id="UP001354971">
    <property type="component" value="Unassembled WGS sequence"/>
</dbReference>
<dbReference type="RefSeq" id="WP_330199869.1">
    <property type="nucleotide sequence ID" value="NZ_JAZDRP010000009.1"/>
</dbReference>
<proteinExistence type="predicted"/>
<dbReference type="PANTHER" id="PTHR34289">
    <property type="entry name" value="PROTEIN, PUTATIVE (DUF819)-RELATED"/>
    <property type="match status" value="1"/>
</dbReference>
<protein>
    <submittedName>
        <fullName evidence="2">DUF819 family protein</fullName>
    </submittedName>
</protein>
<keyword evidence="1" id="KW-1133">Transmembrane helix</keyword>
<feature type="transmembrane region" description="Helical" evidence="1">
    <location>
        <begin position="12"/>
        <end position="27"/>
    </location>
</feature>
<dbReference type="PANTHER" id="PTHR34289:SF8">
    <property type="entry name" value="DUF819 DOMAIN-CONTAINING PROTEIN"/>
    <property type="match status" value="1"/>
</dbReference>
<feature type="transmembrane region" description="Helical" evidence="1">
    <location>
        <begin position="376"/>
        <end position="402"/>
    </location>
</feature>
<organism evidence="2 3">
    <name type="scientific">Hyphobacterium lacteum</name>
    <dbReference type="NCBI Taxonomy" id="3116575"/>
    <lineage>
        <taxon>Bacteria</taxon>
        <taxon>Pseudomonadati</taxon>
        <taxon>Pseudomonadota</taxon>
        <taxon>Alphaproteobacteria</taxon>
        <taxon>Maricaulales</taxon>
        <taxon>Maricaulaceae</taxon>
        <taxon>Hyphobacterium</taxon>
    </lineage>
</organism>
<keyword evidence="3" id="KW-1185">Reference proteome</keyword>
<keyword evidence="1" id="KW-0812">Transmembrane</keyword>
<feature type="transmembrane region" description="Helical" evidence="1">
    <location>
        <begin position="107"/>
        <end position="129"/>
    </location>
</feature>
<dbReference type="Pfam" id="PF05684">
    <property type="entry name" value="DUF819"/>
    <property type="match status" value="1"/>
</dbReference>
<dbReference type="InterPro" id="IPR008537">
    <property type="entry name" value="DUF819"/>
</dbReference>
<feature type="transmembrane region" description="Helical" evidence="1">
    <location>
        <begin position="293"/>
        <end position="315"/>
    </location>
</feature>
<reference evidence="2 3" key="1">
    <citation type="submission" date="2024-01" db="EMBL/GenBank/DDBJ databases">
        <title>Hyphobacterium bacterium isolated from marine sediment.</title>
        <authorList>
            <person name="Zhao S."/>
        </authorList>
    </citation>
    <scope>NUCLEOTIDE SEQUENCE [LARGE SCALE GENOMIC DNA]</scope>
    <source>
        <strain evidence="3">HN65</strain>
    </source>
</reference>
<evidence type="ECO:0000256" key="1">
    <source>
        <dbReference type="SAM" id="Phobius"/>
    </source>
</evidence>
<feature type="transmembrane region" description="Helical" evidence="1">
    <location>
        <begin position="34"/>
        <end position="55"/>
    </location>
</feature>
<feature type="transmembrane region" description="Helical" evidence="1">
    <location>
        <begin position="219"/>
        <end position="243"/>
    </location>
</feature>
<sequence>MESLIPADNNFALMGALFVIAGLGFLSEKTRIGAVLTGAVVAIFLAIFFSNFPVPLPASGGGWHWGTMIPQSGDAYSFVFRYFVPLLIPLFLMKADMRKILFETGRMTGAFLLAALATVIGAIVAFSVLDFGDLEAELAGLFTATYIGGSVNYAALADVTGLTESDPGLISAATAVDNLFSGVFLAFLAIIPGVSFIASRFVQKDHSEGDAAEDSAGKASALTLTITIAYALVLVALADFLTGQLGQLLAGMGVENAAGAAGNWRYAILTVITLIPATFLAGQMKKLHGGYELGVGLAFVFFAAIAAGADIPSLLRDAPLLLALVTLLLGVHAIVLFGLGSLLRFSLPELITASNAAILGATTAPALAAAKGWKELITPGVLVGVLGYVIGTLIATAVYQFWPG</sequence>
<feature type="transmembrane region" description="Helical" evidence="1">
    <location>
        <begin position="321"/>
        <end position="343"/>
    </location>
</feature>
<feature type="transmembrane region" description="Helical" evidence="1">
    <location>
        <begin position="263"/>
        <end position="281"/>
    </location>
</feature>
<comment type="caution">
    <text evidence="2">The sequence shown here is derived from an EMBL/GenBank/DDBJ whole genome shotgun (WGS) entry which is preliminary data.</text>
</comment>
<feature type="transmembrane region" description="Helical" evidence="1">
    <location>
        <begin position="75"/>
        <end position="95"/>
    </location>
</feature>
<evidence type="ECO:0000313" key="2">
    <source>
        <dbReference type="EMBL" id="MEE2527207.1"/>
    </source>
</evidence>
<gene>
    <name evidence="2" type="ORF">V0U79_12595</name>
</gene>
<evidence type="ECO:0000313" key="3">
    <source>
        <dbReference type="Proteomes" id="UP001354971"/>
    </source>
</evidence>
<name>A0ABU7LTG8_9PROT</name>
<dbReference type="EMBL" id="JAZDRP010000009">
    <property type="protein sequence ID" value="MEE2527207.1"/>
    <property type="molecule type" value="Genomic_DNA"/>
</dbReference>
<keyword evidence="1" id="KW-0472">Membrane</keyword>
<feature type="transmembrane region" description="Helical" evidence="1">
    <location>
        <begin position="179"/>
        <end position="198"/>
    </location>
</feature>